<dbReference type="Gene3D" id="1.20.1050.10">
    <property type="match status" value="1"/>
</dbReference>
<dbReference type="EMBL" id="KI392495">
    <property type="protein sequence ID" value="ERN15945.1"/>
    <property type="molecule type" value="Genomic_DNA"/>
</dbReference>
<dbReference type="SUPFAM" id="SSF47616">
    <property type="entry name" value="GST C-terminal domain-like"/>
    <property type="match status" value="1"/>
</dbReference>
<reference evidence="3" key="1">
    <citation type="journal article" date="2013" name="Science">
        <title>The Amborella genome and the evolution of flowering plants.</title>
        <authorList>
            <consortium name="Amborella Genome Project"/>
        </authorList>
    </citation>
    <scope>NUCLEOTIDE SEQUENCE [LARGE SCALE GENOMIC DNA]</scope>
</reference>
<dbReference type="Pfam" id="PF13410">
    <property type="entry name" value="GST_C_2"/>
    <property type="match status" value="1"/>
</dbReference>
<dbReference type="PANTHER" id="PTHR32419:SF31">
    <property type="entry name" value="OS02G0814800 PROTEIN"/>
    <property type="match status" value="1"/>
</dbReference>
<dbReference type="GO" id="GO:0004364">
    <property type="term" value="F:glutathione transferase activity"/>
    <property type="evidence" value="ECO:0000318"/>
    <property type="project" value="GO_Central"/>
</dbReference>
<sequence>CGFAQSQEAYDSAVEVLFSTLDKIDAHLATNRYLCGDALTLADICLFTTLIRFDLVYNVLFKCTKKKLIEYPTLHGYMLDIYQIPKVAATCNFDAIMDGYYRILFPLNPGGIRPAMPLGYAHETLSKPHNREMLSKTNKFRSVSASSVV</sequence>
<gene>
    <name evidence="2" type="ORF">AMTR_s00039p00238110</name>
</gene>
<dbReference type="InterPro" id="IPR036282">
    <property type="entry name" value="Glutathione-S-Trfase_C_sf"/>
</dbReference>
<keyword evidence="3" id="KW-1185">Reference proteome</keyword>
<evidence type="ECO:0000313" key="2">
    <source>
        <dbReference type="EMBL" id="ERN15945.1"/>
    </source>
</evidence>
<dbReference type="GO" id="GO:0005737">
    <property type="term" value="C:cytoplasm"/>
    <property type="evidence" value="ECO:0000318"/>
    <property type="project" value="GO_Central"/>
</dbReference>
<dbReference type="eggNOG" id="KOG2903">
    <property type="taxonomic scope" value="Eukaryota"/>
</dbReference>
<feature type="domain" description="GST C-terminal" evidence="1">
    <location>
        <begin position="1"/>
        <end position="118"/>
    </location>
</feature>
<dbReference type="InterPro" id="IPR010987">
    <property type="entry name" value="Glutathione-S-Trfase_C-like"/>
</dbReference>
<proteinExistence type="predicted"/>
<dbReference type="InterPro" id="IPR016639">
    <property type="entry name" value="GST_Omega/GSH"/>
</dbReference>
<dbReference type="CDD" id="cd03190">
    <property type="entry name" value="GST_C_Omega_like"/>
    <property type="match status" value="1"/>
</dbReference>
<dbReference type="Proteomes" id="UP000017836">
    <property type="component" value="Unassembled WGS sequence"/>
</dbReference>
<name>U5D114_AMBTC</name>
<dbReference type="PROSITE" id="PS50405">
    <property type="entry name" value="GST_CTER"/>
    <property type="match status" value="1"/>
</dbReference>
<evidence type="ECO:0000259" key="1">
    <source>
        <dbReference type="PROSITE" id="PS50405"/>
    </source>
</evidence>
<dbReference type="AlphaFoldDB" id="U5D114"/>
<dbReference type="STRING" id="13333.U5D114"/>
<dbReference type="HOGENOM" id="CLU_037263_2_1_1"/>
<organism evidence="2 3">
    <name type="scientific">Amborella trichopoda</name>
    <dbReference type="NCBI Taxonomy" id="13333"/>
    <lineage>
        <taxon>Eukaryota</taxon>
        <taxon>Viridiplantae</taxon>
        <taxon>Streptophyta</taxon>
        <taxon>Embryophyta</taxon>
        <taxon>Tracheophyta</taxon>
        <taxon>Spermatophyta</taxon>
        <taxon>Magnoliopsida</taxon>
        <taxon>Amborellales</taxon>
        <taxon>Amborellaceae</taxon>
        <taxon>Amborella</taxon>
    </lineage>
</organism>
<accession>U5D114</accession>
<evidence type="ECO:0000313" key="3">
    <source>
        <dbReference type="Proteomes" id="UP000017836"/>
    </source>
</evidence>
<dbReference type="PANTHER" id="PTHR32419">
    <property type="entry name" value="GLUTATHIONYL-HYDROQUINONE REDUCTASE"/>
    <property type="match status" value="1"/>
</dbReference>
<dbReference type="InterPro" id="IPR047047">
    <property type="entry name" value="GST_Omega-like_C"/>
</dbReference>
<feature type="non-terminal residue" evidence="2">
    <location>
        <position position="1"/>
    </location>
</feature>
<protein>
    <recommendedName>
        <fullName evidence="1">GST C-terminal domain-containing protein</fullName>
    </recommendedName>
</protein>